<proteinExistence type="inferred from homology"/>
<dbReference type="Gene3D" id="3.40.50.720">
    <property type="entry name" value="NAD(P)-binding Rossmann-like Domain"/>
    <property type="match status" value="1"/>
</dbReference>
<name>A0A220MGV7_9BACL</name>
<evidence type="ECO:0000256" key="2">
    <source>
        <dbReference type="ARBA" id="ARBA00023002"/>
    </source>
</evidence>
<dbReference type="Proteomes" id="UP000197781">
    <property type="component" value="Chromosome"/>
</dbReference>
<accession>A0A220MGV7</accession>
<dbReference type="InterPro" id="IPR020904">
    <property type="entry name" value="Sc_DH/Rdtase_CS"/>
</dbReference>
<sequence length="245" mass="26457">MFKQETPWALITGASGEMGQAIGAYLIDAGVPLYLHYNRNMEKLEPLVQKCQERGVPFGILQADLRDPQQIAAMFAQMKVAPLLIVNNASVDDVGLFTDVTVEKFDELIALNVRSAFLVCQAAVPAMLRARYGRIVNISSIWGLTGGSCEVLYSMTKGAINTFTKALAKEMAPNGITVNAVAPGAIAGGMMERFSPDEMEMVAEEIPANRLGQPYEVAAVVRFLLSADSSYVTGQVISPNGGWYT</sequence>
<dbReference type="PRINTS" id="PR00080">
    <property type="entry name" value="SDRFAMILY"/>
</dbReference>
<dbReference type="InterPro" id="IPR050259">
    <property type="entry name" value="SDR"/>
</dbReference>
<dbReference type="KEGG" id="bfm:BP422_12420"/>
<gene>
    <name evidence="3" type="ORF">BP422_12420</name>
</gene>
<organism evidence="3 4">
    <name type="scientific">Brevibacillus formosus</name>
    <dbReference type="NCBI Taxonomy" id="54913"/>
    <lineage>
        <taxon>Bacteria</taxon>
        <taxon>Bacillati</taxon>
        <taxon>Bacillota</taxon>
        <taxon>Bacilli</taxon>
        <taxon>Bacillales</taxon>
        <taxon>Paenibacillaceae</taxon>
        <taxon>Brevibacillus</taxon>
    </lineage>
</organism>
<dbReference type="InterPro" id="IPR036291">
    <property type="entry name" value="NAD(P)-bd_dom_sf"/>
</dbReference>
<dbReference type="NCBIfam" id="NF047420">
    <property type="entry name" value="EF_P_mod_YmfI"/>
    <property type="match status" value="1"/>
</dbReference>
<protein>
    <submittedName>
        <fullName evidence="3">3-ketoacyl-ACP reductase</fullName>
    </submittedName>
</protein>
<dbReference type="Pfam" id="PF13561">
    <property type="entry name" value="adh_short_C2"/>
    <property type="match status" value="1"/>
</dbReference>
<dbReference type="FunFam" id="3.40.50.720:FF:000173">
    <property type="entry name" value="3-oxoacyl-[acyl-carrier protein] reductase"/>
    <property type="match status" value="1"/>
</dbReference>
<dbReference type="RefSeq" id="WP_088908057.1">
    <property type="nucleotide sequence ID" value="NZ_CP018145.1"/>
</dbReference>
<reference evidence="3 4" key="1">
    <citation type="submission" date="2016-11" db="EMBL/GenBank/DDBJ databases">
        <authorList>
            <person name="Jaros S."/>
            <person name="Januszkiewicz K."/>
            <person name="Wedrychowicz H."/>
        </authorList>
    </citation>
    <scope>NUCLEOTIDE SEQUENCE [LARGE SCALE GENOMIC DNA]</scope>
    <source>
        <strain evidence="3 4">NF2</strain>
    </source>
</reference>
<evidence type="ECO:0000256" key="1">
    <source>
        <dbReference type="ARBA" id="ARBA00006484"/>
    </source>
</evidence>
<comment type="similarity">
    <text evidence="1">Belongs to the short-chain dehydrogenases/reductases (SDR) family.</text>
</comment>
<keyword evidence="2" id="KW-0560">Oxidoreductase</keyword>
<evidence type="ECO:0000313" key="4">
    <source>
        <dbReference type="Proteomes" id="UP000197781"/>
    </source>
</evidence>
<dbReference type="PRINTS" id="PR00081">
    <property type="entry name" value="GDHRDH"/>
</dbReference>
<dbReference type="PANTHER" id="PTHR42879:SF2">
    <property type="entry name" value="3-OXOACYL-[ACYL-CARRIER-PROTEIN] REDUCTASE FABG"/>
    <property type="match status" value="1"/>
</dbReference>
<dbReference type="SUPFAM" id="SSF51735">
    <property type="entry name" value="NAD(P)-binding Rossmann-fold domains"/>
    <property type="match status" value="1"/>
</dbReference>
<dbReference type="AlphaFoldDB" id="A0A220MGV7"/>
<dbReference type="GO" id="GO:0032787">
    <property type="term" value="P:monocarboxylic acid metabolic process"/>
    <property type="evidence" value="ECO:0007669"/>
    <property type="project" value="UniProtKB-ARBA"/>
</dbReference>
<evidence type="ECO:0000313" key="3">
    <source>
        <dbReference type="EMBL" id="ASJ54281.1"/>
    </source>
</evidence>
<dbReference type="InterPro" id="IPR002347">
    <property type="entry name" value="SDR_fam"/>
</dbReference>
<dbReference type="PANTHER" id="PTHR42879">
    <property type="entry name" value="3-OXOACYL-(ACYL-CARRIER-PROTEIN) REDUCTASE"/>
    <property type="match status" value="1"/>
</dbReference>
<dbReference type="EMBL" id="CP018145">
    <property type="protein sequence ID" value="ASJ54281.1"/>
    <property type="molecule type" value="Genomic_DNA"/>
</dbReference>
<dbReference type="GO" id="GO:0016491">
    <property type="term" value="F:oxidoreductase activity"/>
    <property type="evidence" value="ECO:0007669"/>
    <property type="project" value="UniProtKB-KW"/>
</dbReference>
<dbReference type="PROSITE" id="PS00061">
    <property type="entry name" value="ADH_SHORT"/>
    <property type="match status" value="1"/>
</dbReference>